<proteinExistence type="predicted"/>
<organism evidence="1 2">
    <name type="scientific">Marinomonas rhodophyticola</name>
    <dbReference type="NCBI Taxonomy" id="2992803"/>
    <lineage>
        <taxon>Bacteria</taxon>
        <taxon>Pseudomonadati</taxon>
        <taxon>Pseudomonadota</taxon>
        <taxon>Gammaproteobacteria</taxon>
        <taxon>Oceanospirillales</taxon>
        <taxon>Oceanospirillaceae</taxon>
        <taxon>Marinomonas</taxon>
    </lineage>
</organism>
<keyword evidence="2" id="KW-1185">Reference proteome</keyword>
<evidence type="ECO:0000313" key="2">
    <source>
        <dbReference type="Proteomes" id="UP001431181"/>
    </source>
</evidence>
<dbReference type="RefSeq" id="WP_265217182.1">
    <property type="nucleotide sequence ID" value="NZ_JAPEUL010000004.1"/>
</dbReference>
<protein>
    <submittedName>
        <fullName evidence="1">Uncharacterized protein</fullName>
    </submittedName>
</protein>
<comment type="caution">
    <text evidence="1">The sequence shown here is derived from an EMBL/GenBank/DDBJ whole genome shotgun (WGS) entry which is preliminary data.</text>
</comment>
<accession>A0ABT3KD31</accession>
<reference evidence="1" key="1">
    <citation type="submission" date="2022-11" db="EMBL/GenBank/DDBJ databases">
        <title>Marinomonas sp. nov., isolated from marine algae.</title>
        <authorList>
            <person name="Choi D.G."/>
            <person name="Kim J.M."/>
            <person name="Lee J.K."/>
            <person name="Baek J.H."/>
            <person name="Jeon C.O."/>
        </authorList>
    </citation>
    <scope>NUCLEOTIDE SEQUENCE</scope>
    <source>
        <strain evidence="1">KJ51-3</strain>
    </source>
</reference>
<name>A0ABT3KD31_9GAMM</name>
<sequence length="312" mass="35724">MNKFEKVVMSGKELGGYKFGVEHAMDLYASSFVHLPAEYIYEKEKLAQFQKVIESCHIYFIGYQPRIDFTGAKQVDNTMVLDFLVANEPRQLSIGPMPEGMTFVEEDELHYFLKPSGERFWFGDNEIVKMLNSQPLGIQFEVKYIGQAYGKNGSRNALDRLVKHETLQKISLKGIPDGYKLSLLLLEVEPSNRLITALTPNSQITGDEDGRIKAGLDKLHGTTEAEQVSLFEAAMIKYFSPKYNKEFKNSFPSTNLKVLQECYEKDILAVFAQICIDELPFKLFSESVKPKQYHISKHDLHNDSERKVFFGF</sequence>
<gene>
    <name evidence="1" type="ORF">ONZ52_02875</name>
</gene>
<dbReference type="Proteomes" id="UP001431181">
    <property type="component" value="Unassembled WGS sequence"/>
</dbReference>
<dbReference type="EMBL" id="JAPEUL010000004">
    <property type="protein sequence ID" value="MCW4628022.1"/>
    <property type="molecule type" value="Genomic_DNA"/>
</dbReference>
<evidence type="ECO:0000313" key="1">
    <source>
        <dbReference type="EMBL" id="MCW4628022.1"/>
    </source>
</evidence>